<evidence type="ECO:0000256" key="2">
    <source>
        <dbReference type="ARBA" id="ARBA00022448"/>
    </source>
</evidence>
<dbReference type="SUPFAM" id="SSF53850">
    <property type="entry name" value="Periplasmic binding protein-like II"/>
    <property type="match status" value="1"/>
</dbReference>
<feature type="chain" id="PRO_5041067811" evidence="5">
    <location>
        <begin position="24"/>
        <end position="285"/>
    </location>
</feature>
<evidence type="ECO:0000313" key="7">
    <source>
        <dbReference type="EMBL" id="PXW64468.1"/>
    </source>
</evidence>
<keyword evidence="8" id="KW-1185">Reference proteome</keyword>
<feature type="domain" description="Solute-binding protein family 3/N-terminal" evidence="6">
    <location>
        <begin position="37"/>
        <end position="258"/>
    </location>
</feature>
<proteinExistence type="inferred from homology"/>
<evidence type="ECO:0000313" key="8">
    <source>
        <dbReference type="Proteomes" id="UP000248021"/>
    </source>
</evidence>
<dbReference type="PANTHER" id="PTHR30085:SF6">
    <property type="entry name" value="ABC TRANSPORTER GLUTAMINE-BINDING PROTEIN GLNH"/>
    <property type="match status" value="1"/>
</dbReference>
<name>A0A2V3UUR2_9HYPH</name>
<dbReference type="PANTHER" id="PTHR30085">
    <property type="entry name" value="AMINO ACID ABC TRANSPORTER PERMEASE"/>
    <property type="match status" value="1"/>
</dbReference>
<dbReference type="PROSITE" id="PS01039">
    <property type="entry name" value="SBP_BACTERIAL_3"/>
    <property type="match status" value="1"/>
</dbReference>
<dbReference type="Gene3D" id="3.40.190.10">
    <property type="entry name" value="Periplasmic binding protein-like II"/>
    <property type="match status" value="2"/>
</dbReference>
<accession>A0A2V3UUR2</accession>
<dbReference type="Pfam" id="PF00497">
    <property type="entry name" value="SBP_bac_3"/>
    <property type="match status" value="1"/>
</dbReference>
<protein>
    <submittedName>
        <fullName evidence="7">Amino acid ABC transporter substrate-binding protein (PAAT family)</fullName>
    </submittedName>
</protein>
<evidence type="ECO:0000256" key="1">
    <source>
        <dbReference type="ARBA" id="ARBA00010333"/>
    </source>
</evidence>
<organism evidence="7 8">
    <name type="scientific">Chelatococcus asaccharovorans</name>
    <dbReference type="NCBI Taxonomy" id="28210"/>
    <lineage>
        <taxon>Bacteria</taxon>
        <taxon>Pseudomonadati</taxon>
        <taxon>Pseudomonadota</taxon>
        <taxon>Alphaproteobacteria</taxon>
        <taxon>Hyphomicrobiales</taxon>
        <taxon>Chelatococcaceae</taxon>
        <taxon>Chelatococcus</taxon>
    </lineage>
</organism>
<dbReference type="SMART" id="SM00062">
    <property type="entry name" value="PBPb"/>
    <property type="match status" value="1"/>
</dbReference>
<dbReference type="GO" id="GO:0030288">
    <property type="term" value="C:outer membrane-bounded periplasmic space"/>
    <property type="evidence" value="ECO:0007669"/>
    <property type="project" value="TreeGrafter"/>
</dbReference>
<dbReference type="Proteomes" id="UP000248021">
    <property type="component" value="Unassembled WGS sequence"/>
</dbReference>
<dbReference type="AlphaFoldDB" id="A0A2V3UUR2"/>
<sequence>MTKTSLFCLVICAAGTMTGAAWGQQIAVPASLKEKGELRIGVKCDSPPSGFLDEKGNPAGIDVDIGRHIANRAFGDPNKAVFTCVTAATRVQMLASGKVDVLFATMGVTEERKQTVDFATSTNWGGSGILVRAGEEIQSLDQLKGKTLLTNKGAWQIGFLEKNYPEIKLIKYDNITDAIQSLRQGRGDGVTQDGHLLVVAASKDPRLKVTDVAFQIGWSAPAVRRGDTALREFISAMVSESKKDGTYRAAVERYAGAVELEERIQSYTTLPPDGSSDQNSVLPLP</sequence>
<comment type="similarity">
    <text evidence="1 4">Belongs to the bacterial solute-binding protein 3 family.</text>
</comment>
<reference evidence="7 8" key="1">
    <citation type="submission" date="2018-05" db="EMBL/GenBank/DDBJ databases">
        <title>Genomic Encyclopedia of Type Strains, Phase IV (KMG-IV): sequencing the most valuable type-strain genomes for metagenomic binning, comparative biology and taxonomic classification.</title>
        <authorList>
            <person name="Goeker M."/>
        </authorList>
    </citation>
    <scope>NUCLEOTIDE SEQUENCE [LARGE SCALE GENOMIC DNA]</scope>
    <source>
        <strain evidence="7 8">DSM 6462</strain>
    </source>
</reference>
<dbReference type="InterPro" id="IPR001638">
    <property type="entry name" value="Solute-binding_3/MltF_N"/>
</dbReference>
<comment type="caution">
    <text evidence="7">The sequence shown here is derived from an EMBL/GenBank/DDBJ whole genome shotgun (WGS) entry which is preliminary data.</text>
</comment>
<dbReference type="GO" id="GO:0006865">
    <property type="term" value="P:amino acid transport"/>
    <property type="evidence" value="ECO:0007669"/>
    <property type="project" value="TreeGrafter"/>
</dbReference>
<gene>
    <name evidence="7" type="ORF">C7450_101223</name>
</gene>
<dbReference type="RefSeq" id="WP_110372546.1">
    <property type="nucleotide sequence ID" value="NZ_CAKNFM010000006.1"/>
</dbReference>
<evidence type="ECO:0000256" key="5">
    <source>
        <dbReference type="SAM" id="SignalP"/>
    </source>
</evidence>
<dbReference type="InterPro" id="IPR051455">
    <property type="entry name" value="Bact_solute-bind_prot3"/>
</dbReference>
<keyword evidence="2" id="KW-0813">Transport</keyword>
<feature type="signal peptide" evidence="5">
    <location>
        <begin position="1"/>
        <end position="23"/>
    </location>
</feature>
<evidence type="ECO:0000256" key="4">
    <source>
        <dbReference type="RuleBase" id="RU003744"/>
    </source>
</evidence>
<dbReference type="GO" id="GO:0005576">
    <property type="term" value="C:extracellular region"/>
    <property type="evidence" value="ECO:0007669"/>
    <property type="project" value="TreeGrafter"/>
</dbReference>
<evidence type="ECO:0000259" key="6">
    <source>
        <dbReference type="SMART" id="SM00062"/>
    </source>
</evidence>
<keyword evidence="3 5" id="KW-0732">Signal</keyword>
<evidence type="ECO:0000256" key="3">
    <source>
        <dbReference type="ARBA" id="ARBA00022729"/>
    </source>
</evidence>
<dbReference type="OrthoDB" id="6192933at2"/>
<dbReference type="InterPro" id="IPR018313">
    <property type="entry name" value="SBP_3_CS"/>
</dbReference>
<dbReference type="EMBL" id="QJJK01000001">
    <property type="protein sequence ID" value="PXW64468.1"/>
    <property type="molecule type" value="Genomic_DNA"/>
</dbReference>